<reference evidence="2 3" key="1">
    <citation type="submission" date="2024-02" db="EMBL/GenBank/DDBJ databases">
        <title>High-quality chromosome-scale genome assembly of Pensacola bahiagrass (Paspalum notatum Flugge var. saurae).</title>
        <authorList>
            <person name="Vega J.M."/>
            <person name="Podio M."/>
            <person name="Orjuela J."/>
            <person name="Siena L.A."/>
            <person name="Pessino S.C."/>
            <person name="Combes M.C."/>
            <person name="Mariac C."/>
            <person name="Albertini E."/>
            <person name="Pupilli F."/>
            <person name="Ortiz J.P.A."/>
            <person name="Leblanc O."/>
        </authorList>
    </citation>
    <scope>NUCLEOTIDE SEQUENCE [LARGE SCALE GENOMIC DNA]</scope>
    <source>
        <strain evidence="2">R1</strain>
        <tissue evidence="2">Leaf</tissue>
    </source>
</reference>
<gene>
    <name evidence="2" type="ORF">U9M48_023786</name>
</gene>
<dbReference type="GO" id="GO:0005634">
    <property type="term" value="C:nucleus"/>
    <property type="evidence" value="ECO:0007669"/>
    <property type="project" value="InterPro"/>
</dbReference>
<sequence length="117" mass="13256">MWTRLSRCSRSRSAPPRVGCSSRSGRARTRAPSPGRSLNTLERKLFYIPSFKIYHDVAGLYDYGRAGLASRPTSSDFGARSYLLVEFDDARHSCRKRLDRHNCRCRKPQPDAMSSAS</sequence>
<protein>
    <submittedName>
        <fullName evidence="2">Uncharacterized protein</fullName>
    </submittedName>
</protein>
<keyword evidence="3" id="KW-1185">Reference proteome</keyword>
<feature type="compositionally biased region" description="Low complexity" evidence="1">
    <location>
        <begin position="1"/>
        <end position="13"/>
    </location>
</feature>
<feature type="region of interest" description="Disordered" evidence="1">
    <location>
        <begin position="1"/>
        <end position="36"/>
    </location>
</feature>
<dbReference type="InterPro" id="IPR045864">
    <property type="entry name" value="aa-tRNA-synth_II/BPL/LPL"/>
</dbReference>
<dbReference type="InterPro" id="IPR036893">
    <property type="entry name" value="SBP_sf"/>
</dbReference>
<dbReference type="Proteomes" id="UP001341281">
    <property type="component" value="Chromosome 05"/>
</dbReference>
<accession>A0AAQ3TMG1</accession>
<evidence type="ECO:0000313" key="2">
    <source>
        <dbReference type="EMBL" id="WVZ75754.1"/>
    </source>
</evidence>
<name>A0AAQ3TMG1_PASNO</name>
<organism evidence="2 3">
    <name type="scientific">Paspalum notatum var. saurae</name>
    <dbReference type="NCBI Taxonomy" id="547442"/>
    <lineage>
        <taxon>Eukaryota</taxon>
        <taxon>Viridiplantae</taxon>
        <taxon>Streptophyta</taxon>
        <taxon>Embryophyta</taxon>
        <taxon>Tracheophyta</taxon>
        <taxon>Spermatophyta</taxon>
        <taxon>Magnoliopsida</taxon>
        <taxon>Liliopsida</taxon>
        <taxon>Poales</taxon>
        <taxon>Poaceae</taxon>
        <taxon>PACMAD clade</taxon>
        <taxon>Panicoideae</taxon>
        <taxon>Andropogonodae</taxon>
        <taxon>Paspaleae</taxon>
        <taxon>Paspalinae</taxon>
        <taxon>Paspalum</taxon>
    </lineage>
</organism>
<evidence type="ECO:0000256" key="1">
    <source>
        <dbReference type="SAM" id="MobiDB-lite"/>
    </source>
</evidence>
<dbReference type="EMBL" id="CP144749">
    <property type="protein sequence ID" value="WVZ75754.1"/>
    <property type="molecule type" value="Genomic_DNA"/>
</dbReference>
<dbReference type="SUPFAM" id="SSF103612">
    <property type="entry name" value="SBT domain"/>
    <property type="match status" value="1"/>
</dbReference>
<proteinExistence type="predicted"/>
<dbReference type="AlphaFoldDB" id="A0AAQ3TMG1"/>
<dbReference type="Gene3D" id="3.30.930.10">
    <property type="entry name" value="Bira Bifunctional Protein, Domain 2"/>
    <property type="match status" value="1"/>
</dbReference>
<dbReference type="GO" id="GO:0003677">
    <property type="term" value="F:DNA binding"/>
    <property type="evidence" value="ECO:0007669"/>
    <property type="project" value="InterPro"/>
</dbReference>
<evidence type="ECO:0000313" key="3">
    <source>
        <dbReference type="Proteomes" id="UP001341281"/>
    </source>
</evidence>